<dbReference type="EMBL" id="SNRY01000377">
    <property type="protein sequence ID" value="KAA6341590.1"/>
    <property type="molecule type" value="Genomic_DNA"/>
</dbReference>
<evidence type="ECO:0000259" key="1">
    <source>
        <dbReference type="Pfam" id="PF01408"/>
    </source>
</evidence>
<name>A0A5J4S8B8_9ZZZZ</name>
<dbReference type="GO" id="GO:0050112">
    <property type="term" value="F:inositol 2-dehydrogenase (NAD+) activity"/>
    <property type="evidence" value="ECO:0007669"/>
    <property type="project" value="UniProtKB-EC"/>
</dbReference>
<proteinExistence type="predicted"/>
<organism evidence="3">
    <name type="scientific">termite gut metagenome</name>
    <dbReference type="NCBI Taxonomy" id="433724"/>
    <lineage>
        <taxon>unclassified sequences</taxon>
        <taxon>metagenomes</taxon>
        <taxon>organismal metagenomes</taxon>
    </lineage>
</organism>
<dbReference type="PANTHER" id="PTHR43818:SF5">
    <property type="entry name" value="OXIDOREDUCTASE FAMILY PROTEIN"/>
    <property type="match status" value="1"/>
</dbReference>
<keyword evidence="3" id="KW-0560">Oxidoreductase</keyword>
<dbReference type="SUPFAM" id="SSF51735">
    <property type="entry name" value="NAD(P)-binding Rossmann-fold domains"/>
    <property type="match status" value="1"/>
</dbReference>
<protein>
    <submittedName>
        <fullName evidence="3">Inositol 2-dehydrogenase</fullName>
        <ecNumber evidence="3">1.1.1.18</ecNumber>
    </submittedName>
</protein>
<dbReference type="Gene3D" id="3.30.360.10">
    <property type="entry name" value="Dihydrodipicolinate Reductase, domain 2"/>
    <property type="match status" value="1"/>
</dbReference>
<reference evidence="3" key="1">
    <citation type="submission" date="2019-03" db="EMBL/GenBank/DDBJ databases">
        <title>Single cell metagenomics reveals metabolic interactions within the superorganism composed of flagellate Streblomastix strix and complex community of Bacteroidetes bacteria on its surface.</title>
        <authorList>
            <person name="Treitli S.C."/>
            <person name="Kolisko M."/>
            <person name="Husnik F."/>
            <person name="Keeling P."/>
            <person name="Hampl V."/>
        </authorList>
    </citation>
    <scope>NUCLEOTIDE SEQUENCE</scope>
    <source>
        <strain evidence="3">STM</strain>
    </source>
</reference>
<evidence type="ECO:0000259" key="2">
    <source>
        <dbReference type="Pfam" id="PF02894"/>
    </source>
</evidence>
<dbReference type="PANTHER" id="PTHR43818">
    <property type="entry name" value="BCDNA.GH03377"/>
    <property type="match status" value="1"/>
</dbReference>
<dbReference type="EC" id="1.1.1.18" evidence="3"/>
<dbReference type="PROSITE" id="PS51257">
    <property type="entry name" value="PROKAR_LIPOPROTEIN"/>
    <property type="match status" value="1"/>
</dbReference>
<evidence type="ECO:0000313" key="3">
    <source>
        <dbReference type="EMBL" id="KAA6341590.1"/>
    </source>
</evidence>
<dbReference type="InterPro" id="IPR004104">
    <property type="entry name" value="Gfo/Idh/MocA-like_OxRdtase_C"/>
</dbReference>
<feature type="domain" description="Gfo/Idh/MocA-like oxidoreductase N-terminal" evidence="1">
    <location>
        <begin position="62"/>
        <end position="183"/>
    </location>
</feature>
<gene>
    <name evidence="3" type="ORF">EZS27_010605</name>
</gene>
<dbReference type="Pfam" id="PF01408">
    <property type="entry name" value="GFO_IDH_MocA"/>
    <property type="match status" value="1"/>
</dbReference>
<dbReference type="InterPro" id="IPR000683">
    <property type="entry name" value="Gfo/Idh/MocA-like_OxRdtase_N"/>
</dbReference>
<dbReference type="AlphaFoldDB" id="A0A5J4S8B8"/>
<dbReference type="Pfam" id="PF02894">
    <property type="entry name" value="GFO_IDH_MocA_C"/>
    <property type="match status" value="1"/>
</dbReference>
<sequence>MKRRDFLTRTALIGASIPLGVAPLAFSSCNGQQATTATKTYSPDELGMFSFVEVAPDGKPLKAALIGCGDRGTGAATQFLSAGPNVSIVALGDLFPDRLDTCRQILKEKFGNEVTDANCFIGFDAFQKVLALKDIEVVLLCTPTHFRPEHFKAAVDAGKHIFMEKPCAIDPTGIRTVIAAAKVATGKGLTVITGNQRRHRRDYWEAYIQVKNGLIGDVISATAHWDQGAWWNKRKRPEWSDMEYCIRNWFNVKWLSGDHLLDQAIHNIDIVTWFMGQRPVKAAGFGGRARRLTGDIFDFFSVDYYYEQNKRMLATARQIDGCDGNISEQVYGSKGVALLSDRDNISLVDYNGNELWKYDYATKPVKNPYDQEHIHLVESIRLDKKINQAEELAYSTQVAILGREAAYTGNAISWDEIMGSSLRYGPETYALGSLPDYKEGAAPVPGKTPNAPVM</sequence>
<dbReference type="InterPro" id="IPR050463">
    <property type="entry name" value="Gfo/Idh/MocA_oxidrdct_glycsds"/>
</dbReference>
<dbReference type="InterPro" id="IPR036291">
    <property type="entry name" value="NAD(P)-bd_dom_sf"/>
</dbReference>
<comment type="caution">
    <text evidence="3">The sequence shown here is derived from an EMBL/GenBank/DDBJ whole genome shotgun (WGS) entry which is preliminary data.</text>
</comment>
<accession>A0A5J4S8B8</accession>
<feature type="domain" description="Gfo/Idh/MocA-like oxidoreductase C-terminal" evidence="2">
    <location>
        <begin position="209"/>
        <end position="406"/>
    </location>
</feature>
<dbReference type="GO" id="GO:0000166">
    <property type="term" value="F:nucleotide binding"/>
    <property type="evidence" value="ECO:0007669"/>
    <property type="project" value="InterPro"/>
</dbReference>
<dbReference type="SUPFAM" id="SSF55347">
    <property type="entry name" value="Glyceraldehyde-3-phosphate dehydrogenase-like, C-terminal domain"/>
    <property type="match status" value="1"/>
</dbReference>
<dbReference type="Gene3D" id="3.40.50.720">
    <property type="entry name" value="NAD(P)-binding Rossmann-like Domain"/>
    <property type="match status" value="1"/>
</dbReference>